<protein>
    <submittedName>
        <fullName evidence="1">Metalloprotease</fullName>
        <ecNumber evidence="1">3.4.24.56</ecNumber>
    </submittedName>
</protein>
<name>A0ACC2SSI3_9FUNG</name>
<keyword evidence="1" id="KW-0378">Hydrolase</keyword>
<keyword evidence="1" id="KW-0645">Protease</keyword>
<sequence>MPKSKGIHLQHHVIEFYNQYYSANLMNLVILGREPLHILKEMAISIFSQVPDKNITSPSIPGSPFAGNETIEVCVESVEPRNTMVLQFSLPSQKAYYRENPVMFITHFLKHEGHGSLMETLKRMGWATSLAMYSEDNFDFSILEVGFRLTYLGLKNRHIIAQLFLEYVRLIKDRGVTKEYFKEISLLHDLKFRFQEKGREDQYAELLARAMHSQSPFSTVLSNQVLLSRFNANIIKQVLNQLTAEKIRIGVTGNFSSYDQKETWYGARYKVSKLSGFEATGIQLMLPEINPYIPDKFDLIQTNSTITLLQNSSRGLLWYAGNPTTIPKASIRILLKGAIDNPSDKAQLGLFIQVIQHELFQCNARNAGLSYKVDSTGSNLILLFEGYSQHLEKFTVHILSRIKQLLLNEIQLNKYQQKVIRKIQAKQSANLLNQGSYYTKLALSTHVMAI</sequence>
<reference evidence="1" key="1">
    <citation type="submission" date="2022-04" db="EMBL/GenBank/DDBJ databases">
        <title>Genome of the entomopathogenic fungus Entomophthora muscae.</title>
        <authorList>
            <person name="Elya C."/>
            <person name="Lovett B.R."/>
            <person name="Lee E."/>
            <person name="Macias A.M."/>
            <person name="Hajek A.E."/>
            <person name="De Bivort B.L."/>
            <person name="Kasson M.T."/>
            <person name="De Fine Licht H.H."/>
            <person name="Stajich J.E."/>
        </authorList>
    </citation>
    <scope>NUCLEOTIDE SEQUENCE</scope>
    <source>
        <strain evidence="1">Berkeley</strain>
    </source>
</reference>
<organism evidence="1 2">
    <name type="scientific">Entomophthora muscae</name>
    <dbReference type="NCBI Taxonomy" id="34485"/>
    <lineage>
        <taxon>Eukaryota</taxon>
        <taxon>Fungi</taxon>
        <taxon>Fungi incertae sedis</taxon>
        <taxon>Zoopagomycota</taxon>
        <taxon>Entomophthoromycotina</taxon>
        <taxon>Entomophthoromycetes</taxon>
        <taxon>Entomophthorales</taxon>
        <taxon>Entomophthoraceae</taxon>
        <taxon>Entomophthora</taxon>
    </lineage>
</organism>
<dbReference type="EMBL" id="QTSX02004377">
    <property type="protein sequence ID" value="KAJ9065136.1"/>
    <property type="molecule type" value="Genomic_DNA"/>
</dbReference>
<proteinExistence type="predicted"/>
<evidence type="ECO:0000313" key="2">
    <source>
        <dbReference type="Proteomes" id="UP001165960"/>
    </source>
</evidence>
<accession>A0ACC2SSI3</accession>
<evidence type="ECO:0000313" key="1">
    <source>
        <dbReference type="EMBL" id="KAJ9065136.1"/>
    </source>
</evidence>
<keyword evidence="1" id="KW-0482">Metalloprotease</keyword>
<comment type="caution">
    <text evidence="1">The sequence shown here is derived from an EMBL/GenBank/DDBJ whole genome shotgun (WGS) entry which is preliminary data.</text>
</comment>
<keyword evidence="2" id="KW-1185">Reference proteome</keyword>
<dbReference type="Proteomes" id="UP001165960">
    <property type="component" value="Unassembled WGS sequence"/>
</dbReference>
<gene>
    <name evidence="1" type="primary">STE23_47</name>
    <name evidence="1" type="ORF">DSO57_1022912</name>
</gene>
<dbReference type="EC" id="3.4.24.56" evidence="1"/>